<feature type="compositionally biased region" description="Basic and acidic residues" evidence="1">
    <location>
        <begin position="485"/>
        <end position="499"/>
    </location>
</feature>
<feature type="region of interest" description="Disordered" evidence="1">
    <location>
        <begin position="421"/>
        <end position="469"/>
    </location>
</feature>
<feature type="region of interest" description="Disordered" evidence="1">
    <location>
        <begin position="1"/>
        <end position="404"/>
    </location>
</feature>
<feature type="compositionally biased region" description="Basic and acidic residues" evidence="1">
    <location>
        <begin position="315"/>
        <end position="324"/>
    </location>
</feature>
<dbReference type="PANTHER" id="PTHR39477:SF1">
    <property type="entry name" value="BETA-FLANKING PROTEIN"/>
    <property type="match status" value="1"/>
</dbReference>
<dbReference type="EMBL" id="WHUW01000030">
    <property type="protein sequence ID" value="KAF8434201.1"/>
    <property type="molecule type" value="Genomic_DNA"/>
</dbReference>
<feature type="compositionally biased region" description="Polar residues" evidence="1">
    <location>
        <begin position="258"/>
        <end position="269"/>
    </location>
</feature>
<feature type="compositionally biased region" description="Pro residues" evidence="1">
    <location>
        <begin position="141"/>
        <end position="150"/>
    </location>
</feature>
<sequence length="540" mass="58046">MSGLLNTLHDHHQQRKERREARHGRGHDDDDDDDRDNHGPQHRQNQRPYQAPNDDDAPRSQSYPSQGQSYGQGRGYAPPPGPPPQAHGGFAAQAGFDRGDYATDAEIDRIGSQLQGQRLYGDDDDDARRSQSYQGRGQGYTPPPGPPPSSRAPFGSGSQGGLDRGDFASDADIDRMVSAGEFNERQTGRDDFGYGGANVERRNAYGRDDAPTGPPRQRYGESANEYDAPSGPPSGRGYQSQQYPQQGYESGYGAGPDRSNQYAPPQTQRRTQHEAPQGPPPGHGRSQGNAPAGGFSSSLDGEARHDSKYGGPNNERSEAPRRGEAASYYNQQRGQDDRYAHLAGLAQEHGDDDPELYRRATQGLDERMQAQAKSHPENKDDDDDYKEHVKAHRKAYGNDDKGPMDANSIGLAAAMEAFKQTAAGAKSSNAPAGAFKAGKSSGGTASKPERATHEGEEAAAEKGGASRGMQDKLVGLAMAQAGKLFDKKNAGSKEDKSQDKAQAMQSAAATAMQLFAKYKTKGALDSSDMSTVMGLAMKML</sequence>
<dbReference type="Proteomes" id="UP001194468">
    <property type="component" value="Unassembled WGS sequence"/>
</dbReference>
<feature type="domain" description="DUF7721" evidence="2">
    <location>
        <begin position="342"/>
        <end position="424"/>
    </location>
</feature>
<keyword evidence="4" id="KW-1185">Reference proteome</keyword>
<gene>
    <name evidence="3" type="ORF">L210DRAFT_3554353</name>
</gene>
<organism evidence="3 4">
    <name type="scientific">Boletus edulis BED1</name>
    <dbReference type="NCBI Taxonomy" id="1328754"/>
    <lineage>
        <taxon>Eukaryota</taxon>
        <taxon>Fungi</taxon>
        <taxon>Dikarya</taxon>
        <taxon>Basidiomycota</taxon>
        <taxon>Agaricomycotina</taxon>
        <taxon>Agaricomycetes</taxon>
        <taxon>Agaricomycetidae</taxon>
        <taxon>Boletales</taxon>
        <taxon>Boletineae</taxon>
        <taxon>Boletaceae</taxon>
        <taxon>Boletoideae</taxon>
        <taxon>Boletus</taxon>
    </lineage>
</organism>
<dbReference type="Pfam" id="PF24845">
    <property type="entry name" value="DUF7721"/>
    <property type="match status" value="1"/>
</dbReference>
<feature type="compositionally biased region" description="Basic and acidic residues" evidence="1">
    <location>
        <begin position="97"/>
        <end position="109"/>
    </location>
</feature>
<feature type="compositionally biased region" description="Low complexity" evidence="1">
    <location>
        <begin position="235"/>
        <end position="251"/>
    </location>
</feature>
<feature type="compositionally biased region" description="Low complexity" evidence="1">
    <location>
        <begin position="432"/>
        <end position="446"/>
    </location>
</feature>
<evidence type="ECO:0000256" key="1">
    <source>
        <dbReference type="SAM" id="MobiDB-lite"/>
    </source>
</evidence>
<feature type="compositionally biased region" description="Basic and acidic residues" evidence="1">
    <location>
        <begin position="199"/>
        <end position="210"/>
    </location>
</feature>
<accession>A0AAD4BMI0</accession>
<evidence type="ECO:0000313" key="4">
    <source>
        <dbReference type="Proteomes" id="UP001194468"/>
    </source>
</evidence>
<feature type="compositionally biased region" description="Basic and acidic residues" evidence="1">
    <location>
        <begin position="182"/>
        <end position="192"/>
    </location>
</feature>
<feature type="compositionally biased region" description="Low complexity" evidence="1">
    <location>
        <begin position="59"/>
        <end position="71"/>
    </location>
</feature>
<feature type="compositionally biased region" description="Basic and acidic residues" evidence="1">
    <location>
        <begin position="163"/>
        <end position="175"/>
    </location>
</feature>
<evidence type="ECO:0000259" key="2">
    <source>
        <dbReference type="Pfam" id="PF24845"/>
    </source>
</evidence>
<dbReference type="PANTHER" id="PTHR39477">
    <property type="entry name" value="CHROMOSOME 8, WHOLE GENOME SHOTGUN SEQUENCE"/>
    <property type="match status" value="1"/>
</dbReference>
<feature type="region of interest" description="Disordered" evidence="1">
    <location>
        <begin position="485"/>
        <end position="504"/>
    </location>
</feature>
<name>A0AAD4BMI0_BOLED</name>
<feature type="compositionally biased region" description="Low complexity" evidence="1">
    <location>
        <begin position="86"/>
        <end position="95"/>
    </location>
</feature>
<dbReference type="AlphaFoldDB" id="A0AAD4BMI0"/>
<reference evidence="3" key="2">
    <citation type="journal article" date="2020" name="Nat. Commun.">
        <title>Large-scale genome sequencing of mycorrhizal fungi provides insights into the early evolution of symbiotic traits.</title>
        <authorList>
            <person name="Miyauchi S."/>
            <person name="Kiss E."/>
            <person name="Kuo A."/>
            <person name="Drula E."/>
            <person name="Kohler A."/>
            <person name="Sanchez-Garcia M."/>
            <person name="Morin E."/>
            <person name="Andreopoulos B."/>
            <person name="Barry K.W."/>
            <person name="Bonito G."/>
            <person name="Buee M."/>
            <person name="Carver A."/>
            <person name="Chen C."/>
            <person name="Cichocki N."/>
            <person name="Clum A."/>
            <person name="Culley D."/>
            <person name="Crous P.W."/>
            <person name="Fauchery L."/>
            <person name="Girlanda M."/>
            <person name="Hayes R.D."/>
            <person name="Keri Z."/>
            <person name="LaButti K."/>
            <person name="Lipzen A."/>
            <person name="Lombard V."/>
            <person name="Magnuson J."/>
            <person name="Maillard F."/>
            <person name="Murat C."/>
            <person name="Nolan M."/>
            <person name="Ohm R.A."/>
            <person name="Pangilinan J."/>
            <person name="Pereira M.F."/>
            <person name="Perotto S."/>
            <person name="Peter M."/>
            <person name="Pfister S."/>
            <person name="Riley R."/>
            <person name="Sitrit Y."/>
            <person name="Stielow J.B."/>
            <person name="Szollosi G."/>
            <person name="Zifcakova L."/>
            <person name="Stursova M."/>
            <person name="Spatafora J.W."/>
            <person name="Tedersoo L."/>
            <person name="Vaario L.M."/>
            <person name="Yamada A."/>
            <person name="Yan M."/>
            <person name="Wang P."/>
            <person name="Xu J."/>
            <person name="Bruns T."/>
            <person name="Baldrian P."/>
            <person name="Vilgalys R."/>
            <person name="Dunand C."/>
            <person name="Henrissat B."/>
            <person name="Grigoriev I.V."/>
            <person name="Hibbett D."/>
            <person name="Nagy L.G."/>
            <person name="Martin F.M."/>
        </authorList>
    </citation>
    <scope>NUCLEOTIDE SEQUENCE</scope>
    <source>
        <strain evidence="3">BED1</strain>
    </source>
</reference>
<feature type="compositionally biased region" description="Basic and acidic residues" evidence="1">
    <location>
        <begin position="364"/>
        <end position="378"/>
    </location>
</feature>
<dbReference type="InterPro" id="IPR056138">
    <property type="entry name" value="DUF7721"/>
</dbReference>
<comment type="caution">
    <text evidence="3">The sequence shown here is derived from an EMBL/GenBank/DDBJ whole genome shotgun (WGS) entry which is preliminary data.</text>
</comment>
<feature type="compositionally biased region" description="Basic residues" evidence="1">
    <location>
        <begin position="12"/>
        <end position="25"/>
    </location>
</feature>
<protein>
    <recommendedName>
        <fullName evidence="2">DUF7721 domain-containing protein</fullName>
    </recommendedName>
</protein>
<evidence type="ECO:0000313" key="3">
    <source>
        <dbReference type="EMBL" id="KAF8434201.1"/>
    </source>
</evidence>
<feature type="compositionally biased region" description="Basic and acidic residues" evidence="1">
    <location>
        <begin position="447"/>
        <end position="460"/>
    </location>
</feature>
<reference evidence="3" key="1">
    <citation type="submission" date="2019-10" db="EMBL/GenBank/DDBJ databases">
        <authorList>
            <consortium name="DOE Joint Genome Institute"/>
            <person name="Kuo A."/>
            <person name="Miyauchi S."/>
            <person name="Kiss E."/>
            <person name="Drula E."/>
            <person name="Kohler A."/>
            <person name="Sanchez-Garcia M."/>
            <person name="Andreopoulos B."/>
            <person name="Barry K.W."/>
            <person name="Bonito G."/>
            <person name="Buee M."/>
            <person name="Carver A."/>
            <person name="Chen C."/>
            <person name="Cichocki N."/>
            <person name="Clum A."/>
            <person name="Culley D."/>
            <person name="Crous P.W."/>
            <person name="Fauchery L."/>
            <person name="Girlanda M."/>
            <person name="Hayes R."/>
            <person name="Keri Z."/>
            <person name="LaButti K."/>
            <person name="Lipzen A."/>
            <person name="Lombard V."/>
            <person name="Magnuson J."/>
            <person name="Maillard F."/>
            <person name="Morin E."/>
            <person name="Murat C."/>
            <person name="Nolan M."/>
            <person name="Ohm R."/>
            <person name="Pangilinan J."/>
            <person name="Pereira M."/>
            <person name="Perotto S."/>
            <person name="Peter M."/>
            <person name="Riley R."/>
            <person name="Sitrit Y."/>
            <person name="Stielow B."/>
            <person name="Szollosi G."/>
            <person name="Zifcakova L."/>
            <person name="Stursova M."/>
            <person name="Spatafora J.W."/>
            <person name="Tedersoo L."/>
            <person name="Vaario L.-M."/>
            <person name="Yamada A."/>
            <person name="Yan M."/>
            <person name="Wang P."/>
            <person name="Xu J."/>
            <person name="Bruns T."/>
            <person name="Baldrian P."/>
            <person name="Vilgalys R."/>
            <person name="Henrissat B."/>
            <person name="Grigoriev I.V."/>
            <person name="Hibbett D."/>
            <person name="Nagy L.G."/>
            <person name="Martin F.M."/>
        </authorList>
    </citation>
    <scope>NUCLEOTIDE SEQUENCE</scope>
    <source>
        <strain evidence="3">BED1</strain>
    </source>
</reference>
<proteinExistence type="predicted"/>